<sequence>MLRINPDFRTTKTNSSEPYKKNQNFKGDTPQTASETTMQTVTPDFSVKTPIAYQKVSDIKLPFDTNASLYKLANGQRVVIIPKEGKTVLKTYVNTGSMNENDKVRGISHFIEHNLFNGSDGLEAGEFFKRVDKMGASTNASTGFSETNYFISSNLLNKTDLEEKIKLHASMLETPRFAANMLEKEKGIVNSEINMITADPLNIGINKSLKNLYQIDTKSLDMIGGTTSNITNITREDVVDYFNQNYYPANMVTVITGEVDPEQTMKLMSKYFTSTKHPPSSRHFEELKPIDKPVREDIISDKATATSVILSFNGPKNNDAKEKILTQALSQILTMSKTSRIDKKLKDYNSSAITELERISTKPNDGRAILMIAEGTEENSEKIIKTIYSEISKLAAANPTEEELNVIKKRMLKDYSNLYEQSAYTNALVGGAFQDNDLNLLTDFEKIVKEITPQDISEAAKKYLDLNKASLTVVHPASATPESIKANHDKAADISFTGSQVQKRAINMDAVKEYKLDNNFAVVLHDTNNNNAVFDILYTAPEYPKNTKPAAANLLFKILNSGTIDKNEQEYQTELDKLALDFIFAAGDKDLKIKSSYFYADDMQQALKAAKEVLQAPRFTEETLSKMKSELRDEIETSEKDADDKLTAEIFKGLPNGYTKEEILNSIDKVTLEDVKNLYKYILENSQANIVISAPFSRKPELKQLIFNEIAELPKVADKNSSMQEIYTEIEKTKVLTDVHAKPQAQIIEAYKFKVNQNIKDEITLNLLNIILGGGPSSRLFNDLREKQHLAYSVHSEVALMDDIGTIALDIGTTTENLDTNEISYDNVKKSIEGFNKHIEKMKSEKVSDEELQNAKLTLRNRILNSNETNSGKNKSLEYGLISPYGINQENMILEMINKITPEDIQNAANYIFKGKPVYSILATENTLKQNKEFLNSLSA</sequence>
<organism evidence="4 5">
    <name type="scientific">Candidatus Scatenecus faecavium</name>
    <dbReference type="NCBI Taxonomy" id="2840915"/>
    <lineage>
        <taxon>Bacteria</taxon>
        <taxon>Candidatus Scatenecus</taxon>
    </lineage>
</organism>
<comment type="caution">
    <text evidence="4">The sequence shown here is derived from an EMBL/GenBank/DDBJ whole genome shotgun (WGS) entry which is preliminary data.</text>
</comment>
<dbReference type="Pfam" id="PF05193">
    <property type="entry name" value="Peptidase_M16_C"/>
    <property type="match status" value="2"/>
</dbReference>
<dbReference type="PANTHER" id="PTHR11851:SF134">
    <property type="entry name" value="ZINC-DEPENDENT PROTEASE"/>
    <property type="match status" value="1"/>
</dbReference>
<dbReference type="PANTHER" id="PTHR11851">
    <property type="entry name" value="METALLOPROTEASE"/>
    <property type="match status" value="1"/>
</dbReference>
<dbReference type="InterPro" id="IPR011249">
    <property type="entry name" value="Metalloenz_LuxS/M16"/>
</dbReference>
<dbReference type="EMBL" id="DVJO01000104">
    <property type="protein sequence ID" value="HIS82926.1"/>
    <property type="molecule type" value="Genomic_DNA"/>
</dbReference>
<dbReference type="GO" id="GO:0046872">
    <property type="term" value="F:metal ion binding"/>
    <property type="evidence" value="ECO:0007669"/>
    <property type="project" value="InterPro"/>
</dbReference>
<evidence type="ECO:0000313" key="5">
    <source>
        <dbReference type="Proteomes" id="UP000824139"/>
    </source>
</evidence>
<evidence type="ECO:0000256" key="1">
    <source>
        <dbReference type="SAM" id="MobiDB-lite"/>
    </source>
</evidence>
<dbReference type="SUPFAM" id="SSF63411">
    <property type="entry name" value="LuxS/MPP-like metallohydrolase"/>
    <property type="match status" value="4"/>
</dbReference>
<reference evidence="4" key="1">
    <citation type="submission" date="2020-10" db="EMBL/GenBank/DDBJ databases">
        <authorList>
            <person name="Gilroy R."/>
        </authorList>
    </citation>
    <scope>NUCLEOTIDE SEQUENCE</scope>
    <source>
        <strain evidence="4">CHK152-2994</strain>
    </source>
</reference>
<protein>
    <submittedName>
        <fullName evidence="4">Insulinase family protein</fullName>
    </submittedName>
</protein>
<dbReference type="Proteomes" id="UP000824139">
    <property type="component" value="Unassembled WGS sequence"/>
</dbReference>
<dbReference type="Gene3D" id="3.30.830.10">
    <property type="entry name" value="Metalloenzyme, LuxS/M16 peptidase-like"/>
    <property type="match status" value="4"/>
</dbReference>
<dbReference type="Pfam" id="PF00675">
    <property type="entry name" value="Peptidase_M16"/>
    <property type="match status" value="1"/>
</dbReference>
<evidence type="ECO:0000313" key="4">
    <source>
        <dbReference type="EMBL" id="HIS82926.1"/>
    </source>
</evidence>
<reference evidence="4" key="2">
    <citation type="journal article" date="2021" name="PeerJ">
        <title>Extensive microbial diversity within the chicken gut microbiome revealed by metagenomics and culture.</title>
        <authorList>
            <person name="Gilroy R."/>
            <person name="Ravi A."/>
            <person name="Getino M."/>
            <person name="Pursley I."/>
            <person name="Horton D.L."/>
            <person name="Alikhan N.F."/>
            <person name="Baker D."/>
            <person name="Gharbi K."/>
            <person name="Hall N."/>
            <person name="Watson M."/>
            <person name="Adriaenssens E.M."/>
            <person name="Foster-Nyarko E."/>
            <person name="Jarju S."/>
            <person name="Secka A."/>
            <person name="Antonio M."/>
            <person name="Oren A."/>
            <person name="Chaudhuri R.R."/>
            <person name="La Ragione R."/>
            <person name="Hildebrand F."/>
            <person name="Pallen M.J."/>
        </authorList>
    </citation>
    <scope>NUCLEOTIDE SEQUENCE</scope>
    <source>
        <strain evidence="4">CHK152-2994</strain>
    </source>
</reference>
<dbReference type="InterPro" id="IPR050361">
    <property type="entry name" value="MPP/UQCRC_Complex"/>
</dbReference>
<proteinExistence type="predicted"/>
<dbReference type="AlphaFoldDB" id="A0A9D1K3W3"/>
<evidence type="ECO:0000259" key="2">
    <source>
        <dbReference type="Pfam" id="PF00675"/>
    </source>
</evidence>
<feature type="domain" description="Peptidase M16 N-terminal" evidence="2">
    <location>
        <begin position="90"/>
        <end position="220"/>
    </location>
</feature>
<gene>
    <name evidence="4" type="ORF">IAD41_04895</name>
</gene>
<dbReference type="InterPro" id="IPR007863">
    <property type="entry name" value="Peptidase_M16_C"/>
</dbReference>
<feature type="domain" description="Peptidase M16 C-terminal" evidence="3">
    <location>
        <begin position="232"/>
        <end position="410"/>
    </location>
</feature>
<feature type="region of interest" description="Disordered" evidence="1">
    <location>
        <begin position="1"/>
        <end position="38"/>
    </location>
</feature>
<accession>A0A9D1K3W3</accession>
<evidence type="ECO:0000259" key="3">
    <source>
        <dbReference type="Pfam" id="PF05193"/>
    </source>
</evidence>
<feature type="compositionally biased region" description="Polar residues" evidence="1">
    <location>
        <begin position="11"/>
        <end position="38"/>
    </location>
</feature>
<feature type="domain" description="Peptidase M16 C-terminal" evidence="3">
    <location>
        <begin position="669"/>
        <end position="858"/>
    </location>
</feature>
<dbReference type="InterPro" id="IPR011765">
    <property type="entry name" value="Pept_M16_N"/>
</dbReference>
<name>A0A9D1K3W3_9BACT</name>